<evidence type="ECO:0000256" key="1">
    <source>
        <dbReference type="ARBA" id="ARBA00000013"/>
    </source>
</evidence>
<dbReference type="Proteomes" id="UP000319023">
    <property type="component" value="Unassembled WGS sequence"/>
</dbReference>
<sequence>MMDPYGLAHTTQTDWQKVVYPLVNSIYTAEQVRAFEEDLFIKEGDDLRAMMEAAKQSVEILNKDFSTSEFIILCGPGNNGGDGYFIGIGLGELKKCVKFIDVLSHVKKSPLCEHAFKVAQDLDFINAKTLKGISSKTIIVDAIFGIGGRIDLGSELEEILSDCNRFESKIAIDVPTGIDSNTGEISQACFNADKTITFIGYKLGQRINEGKNYCGKLILKDLGFSMDKNVSPTVKELSFEDIKSNIPKRKENSHKGDHGKLLIIAGDEGFGGAGIMSSESGLKTGAGLVRLLTRKSHVSASLTRNPEVMVSGADNAQDIEANLEWPDAIVAGPGMFENFWSEQILYKLLFSVADKGTPTLLDAGALRLLCHKAFSKINLGSETVLTPHPGEAAEMLKVSVKDIQKNRIESAKALQKKYGCIIILKGNGTIICNKNDIYLCSSGGPELAVAGSGDILSGIIGSLIAQGLTPFDAAKTGVVIHSLAGEDFANDVGKIGLAAGELIPYIRKFLN</sequence>
<dbReference type="InterPro" id="IPR030677">
    <property type="entry name" value="Nnr"/>
</dbReference>
<feature type="domain" description="YjeF C-terminal" evidence="19">
    <location>
        <begin position="238"/>
        <end position="511"/>
    </location>
</feature>
<dbReference type="HAMAP" id="MF_01965">
    <property type="entry name" value="NADHX_dehydratase"/>
    <property type="match status" value="1"/>
</dbReference>
<evidence type="ECO:0000256" key="4">
    <source>
        <dbReference type="ARBA" id="ARBA00009524"/>
    </source>
</evidence>
<feature type="binding site" evidence="17">
    <location>
        <begin position="425"/>
        <end position="429"/>
    </location>
    <ligand>
        <name>AMP</name>
        <dbReference type="ChEBI" id="CHEBI:456215"/>
    </ligand>
</feature>
<comment type="similarity">
    <text evidence="4 18">In the C-terminal section; belongs to the NnrD/CARKD family.</text>
</comment>
<comment type="catalytic activity">
    <reaction evidence="2 18">
        <text>(6R)-NADPHX = (6S)-NADPHX</text>
        <dbReference type="Rhea" id="RHEA:32227"/>
        <dbReference type="ChEBI" id="CHEBI:64076"/>
        <dbReference type="ChEBI" id="CHEBI:64077"/>
        <dbReference type="EC" id="5.1.99.6"/>
    </reaction>
</comment>
<keyword evidence="6 17" id="KW-0547">Nucleotide-binding</keyword>
<gene>
    <name evidence="17" type="primary">nnrD</name>
    <name evidence="21" type="ORF">EVB01_01155</name>
</gene>
<dbReference type="GO" id="GO:0046872">
    <property type="term" value="F:metal ion binding"/>
    <property type="evidence" value="ECO:0007669"/>
    <property type="project" value="UniProtKB-UniRule"/>
</dbReference>
<evidence type="ECO:0000259" key="20">
    <source>
        <dbReference type="PROSITE" id="PS51385"/>
    </source>
</evidence>
<dbReference type="NCBIfam" id="TIGR00197">
    <property type="entry name" value="yjeF_nterm"/>
    <property type="match status" value="1"/>
</dbReference>
<evidence type="ECO:0000259" key="19">
    <source>
        <dbReference type="PROSITE" id="PS51383"/>
    </source>
</evidence>
<accession>A0A520LTQ1</accession>
<dbReference type="EC" id="4.2.1.136" evidence="17"/>
<keyword evidence="5 18" id="KW-0479">Metal-binding</keyword>
<keyword evidence="11 18" id="KW-0413">Isomerase</keyword>
<comment type="subunit">
    <text evidence="17">Homotetramer.</text>
</comment>
<evidence type="ECO:0000256" key="2">
    <source>
        <dbReference type="ARBA" id="ARBA00000909"/>
    </source>
</evidence>
<keyword evidence="13" id="KW-0511">Multifunctional enzyme</keyword>
<dbReference type="InterPro" id="IPR000631">
    <property type="entry name" value="CARKD"/>
</dbReference>
<keyword evidence="9 18" id="KW-0630">Potassium</keyword>
<dbReference type="GO" id="GO:0046496">
    <property type="term" value="P:nicotinamide nucleotide metabolic process"/>
    <property type="evidence" value="ECO:0007669"/>
    <property type="project" value="UniProtKB-UniRule"/>
</dbReference>
<dbReference type="GO" id="GO:0052855">
    <property type="term" value="F:ADP-dependent NAD(P)H-hydrate dehydratase activity"/>
    <property type="evidence" value="ECO:0007669"/>
    <property type="project" value="UniProtKB-UniRule"/>
</dbReference>
<comment type="catalytic activity">
    <reaction evidence="16 17 18">
        <text>(6S)-NADPHX + ADP = AMP + phosphate + NADPH + H(+)</text>
        <dbReference type="Rhea" id="RHEA:32235"/>
        <dbReference type="ChEBI" id="CHEBI:15378"/>
        <dbReference type="ChEBI" id="CHEBI:43474"/>
        <dbReference type="ChEBI" id="CHEBI:57783"/>
        <dbReference type="ChEBI" id="CHEBI:64076"/>
        <dbReference type="ChEBI" id="CHEBI:456215"/>
        <dbReference type="ChEBI" id="CHEBI:456216"/>
        <dbReference type="EC" id="4.2.1.136"/>
    </reaction>
</comment>
<evidence type="ECO:0000313" key="21">
    <source>
        <dbReference type="EMBL" id="RZO12129.1"/>
    </source>
</evidence>
<evidence type="ECO:0000256" key="17">
    <source>
        <dbReference type="HAMAP-Rule" id="MF_01965"/>
    </source>
</evidence>
<evidence type="ECO:0000256" key="9">
    <source>
        <dbReference type="ARBA" id="ARBA00022958"/>
    </source>
</evidence>
<dbReference type="GO" id="GO:0110051">
    <property type="term" value="P:metabolite repair"/>
    <property type="evidence" value="ECO:0007669"/>
    <property type="project" value="TreeGrafter"/>
</dbReference>
<comment type="function">
    <text evidence="17">Catalyzes the dehydration of the S-form of NAD(P)HX at the expense of ADP, which is converted to AMP. Together with NAD(P)HX epimerase, which catalyzes the epimerization of the S- and R-forms, the enzyme allows the repair of both epimers of NAD(P)HX, a damaged form of NAD(P)H that is a result of enzymatic or heat-dependent hydration.</text>
</comment>
<evidence type="ECO:0000256" key="16">
    <source>
        <dbReference type="ARBA" id="ARBA00049209"/>
    </source>
</evidence>
<keyword evidence="7 17" id="KW-0067">ATP-binding</keyword>
<feature type="binding site" evidence="17">
    <location>
        <position position="454"/>
    </location>
    <ligand>
        <name>(6S)-NADPHX</name>
        <dbReference type="ChEBI" id="CHEBI:64076"/>
    </ligand>
</feature>
<comment type="caution">
    <text evidence="21">The sequence shown here is derived from an EMBL/GenBank/DDBJ whole genome shotgun (WGS) entry which is preliminary data.</text>
</comment>
<dbReference type="AlphaFoldDB" id="A0A520LTQ1"/>
<dbReference type="SUPFAM" id="SSF64153">
    <property type="entry name" value="YjeF N-terminal domain-like"/>
    <property type="match status" value="1"/>
</dbReference>
<comment type="similarity">
    <text evidence="3 18">In the N-terminal section; belongs to the NnrE/AIBP family.</text>
</comment>
<dbReference type="InterPro" id="IPR004443">
    <property type="entry name" value="YjeF_N_dom"/>
</dbReference>
<dbReference type="CDD" id="cd01171">
    <property type="entry name" value="YXKO-related"/>
    <property type="match status" value="1"/>
</dbReference>
<comment type="cofactor">
    <cofactor evidence="17">
        <name>Mg(2+)</name>
        <dbReference type="ChEBI" id="CHEBI:18420"/>
    </cofactor>
</comment>
<evidence type="ECO:0000256" key="15">
    <source>
        <dbReference type="ARBA" id="ARBA00048238"/>
    </source>
</evidence>
<feature type="binding site" evidence="17">
    <location>
        <position position="334"/>
    </location>
    <ligand>
        <name>(6S)-NADPHX</name>
        <dbReference type="ChEBI" id="CHEBI:64076"/>
    </ligand>
</feature>
<feature type="binding site" evidence="17">
    <location>
        <position position="388"/>
    </location>
    <ligand>
        <name>(6S)-NADPHX</name>
        <dbReference type="ChEBI" id="CHEBI:64076"/>
    </ligand>
</feature>
<keyword evidence="8 17" id="KW-0521">NADP</keyword>
<evidence type="ECO:0000256" key="8">
    <source>
        <dbReference type="ARBA" id="ARBA00022857"/>
    </source>
</evidence>
<evidence type="ECO:0000256" key="14">
    <source>
        <dbReference type="ARBA" id="ARBA00025153"/>
    </source>
</evidence>
<dbReference type="InterPro" id="IPR036652">
    <property type="entry name" value="YjeF_N_dom_sf"/>
</dbReference>
<evidence type="ECO:0000256" key="13">
    <source>
        <dbReference type="ARBA" id="ARBA00023268"/>
    </source>
</evidence>
<evidence type="ECO:0000256" key="3">
    <source>
        <dbReference type="ARBA" id="ARBA00006001"/>
    </source>
</evidence>
<evidence type="ECO:0000256" key="10">
    <source>
        <dbReference type="ARBA" id="ARBA00023027"/>
    </source>
</evidence>
<keyword evidence="10 17" id="KW-0520">NAD</keyword>
<dbReference type="Pfam" id="PF03853">
    <property type="entry name" value="YjeF_N"/>
    <property type="match status" value="1"/>
</dbReference>
<comment type="function">
    <text evidence="14 18">Bifunctional enzyme that catalyzes the epimerization of the S- and R-forms of NAD(P)HX and the dehydration of the S-form of NAD(P)HX at the expense of ADP, which is converted to AMP. This allows the repair of both epimers of NAD(P)HX, a damaged form of NAD(P)H that is a result of enzymatic or heat-dependent hydration.</text>
</comment>
<feature type="domain" description="YjeF N-terminal" evidence="20">
    <location>
        <begin position="32"/>
        <end position="230"/>
    </location>
</feature>
<comment type="cofactor">
    <cofactor evidence="18">
        <name>K(+)</name>
        <dbReference type="ChEBI" id="CHEBI:29103"/>
    </cofactor>
    <text evidence="18">Binds 1 potassium ion per subunit.</text>
</comment>
<keyword evidence="12 17" id="KW-0456">Lyase</keyword>
<dbReference type="PIRSF" id="PIRSF017184">
    <property type="entry name" value="Nnr"/>
    <property type="match status" value="1"/>
</dbReference>
<organism evidence="21 22">
    <name type="scientific">SAR86 cluster bacterium</name>
    <dbReference type="NCBI Taxonomy" id="2030880"/>
    <lineage>
        <taxon>Bacteria</taxon>
        <taxon>Pseudomonadati</taxon>
        <taxon>Pseudomonadota</taxon>
        <taxon>Gammaproteobacteria</taxon>
        <taxon>SAR86 cluster</taxon>
    </lineage>
</organism>
<proteinExistence type="inferred from homology"/>
<dbReference type="PROSITE" id="PS51383">
    <property type="entry name" value="YJEF_C_3"/>
    <property type="match status" value="1"/>
</dbReference>
<dbReference type="Gene3D" id="3.40.50.10260">
    <property type="entry name" value="YjeF N-terminal domain"/>
    <property type="match status" value="1"/>
</dbReference>
<protein>
    <recommendedName>
        <fullName evidence="17">ADP-dependent (S)-NAD(P)H-hydrate dehydratase</fullName>
        <ecNumber evidence="17">4.2.1.136</ecNumber>
    </recommendedName>
    <alternativeName>
        <fullName evidence="17">ADP-dependent NAD(P)HX dehydratase</fullName>
    </alternativeName>
</protein>
<comment type="similarity">
    <text evidence="17">Belongs to the NnrD/CARKD family.</text>
</comment>
<evidence type="ECO:0000256" key="18">
    <source>
        <dbReference type="PIRNR" id="PIRNR017184"/>
    </source>
</evidence>
<reference evidence="21 22" key="1">
    <citation type="submission" date="2019-02" db="EMBL/GenBank/DDBJ databases">
        <title>Prokaryotic population dynamics and viral predation in marine succession experiment using metagenomics: the confinement effect.</title>
        <authorList>
            <person name="Haro-Moreno J.M."/>
            <person name="Rodriguez-Valera F."/>
            <person name="Lopez-Perez M."/>
        </authorList>
    </citation>
    <scope>NUCLEOTIDE SEQUENCE [LARGE SCALE GENOMIC DNA]</scope>
    <source>
        <strain evidence="21">MED-G168</strain>
    </source>
</reference>
<dbReference type="GO" id="GO:0005524">
    <property type="term" value="F:ATP binding"/>
    <property type="evidence" value="ECO:0007669"/>
    <property type="project" value="UniProtKB-UniRule"/>
</dbReference>
<evidence type="ECO:0000256" key="7">
    <source>
        <dbReference type="ARBA" id="ARBA00022840"/>
    </source>
</evidence>
<dbReference type="Gene3D" id="3.40.1190.20">
    <property type="match status" value="1"/>
</dbReference>
<dbReference type="Pfam" id="PF01256">
    <property type="entry name" value="Carb_kinase"/>
    <property type="match status" value="1"/>
</dbReference>
<evidence type="ECO:0000256" key="12">
    <source>
        <dbReference type="ARBA" id="ARBA00023239"/>
    </source>
</evidence>
<dbReference type="InterPro" id="IPR029056">
    <property type="entry name" value="Ribokinase-like"/>
</dbReference>
<dbReference type="PROSITE" id="PS51385">
    <property type="entry name" value="YJEF_N"/>
    <property type="match status" value="1"/>
</dbReference>
<name>A0A520LTQ1_9GAMM</name>
<dbReference type="SUPFAM" id="SSF53613">
    <property type="entry name" value="Ribokinase-like"/>
    <property type="match status" value="1"/>
</dbReference>
<evidence type="ECO:0000256" key="11">
    <source>
        <dbReference type="ARBA" id="ARBA00023235"/>
    </source>
</evidence>
<dbReference type="EMBL" id="SHBN01000014">
    <property type="protein sequence ID" value="RZO12129.1"/>
    <property type="molecule type" value="Genomic_DNA"/>
</dbReference>
<dbReference type="NCBIfam" id="TIGR00196">
    <property type="entry name" value="yjeF_cterm"/>
    <property type="match status" value="1"/>
</dbReference>
<comment type="catalytic activity">
    <reaction evidence="1 18">
        <text>(6R)-NADHX = (6S)-NADHX</text>
        <dbReference type="Rhea" id="RHEA:32215"/>
        <dbReference type="ChEBI" id="CHEBI:64074"/>
        <dbReference type="ChEBI" id="CHEBI:64075"/>
        <dbReference type="EC" id="5.1.99.6"/>
    </reaction>
</comment>
<evidence type="ECO:0000256" key="5">
    <source>
        <dbReference type="ARBA" id="ARBA00022723"/>
    </source>
</evidence>
<feature type="binding site" evidence="17">
    <location>
        <position position="273"/>
    </location>
    <ligand>
        <name>(6S)-NADPHX</name>
        <dbReference type="ChEBI" id="CHEBI:64076"/>
    </ligand>
</feature>
<dbReference type="PANTHER" id="PTHR12592:SF0">
    <property type="entry name" value="ATP-DEPENDENT (S)-NAD(P)H-HYDRATE DEHYDRATASE"/>
    <property type="match status" value="1"/>
</dbReference>
<feature type="binding site" evidence="17">
    <location>
        <position position="453"/>
    </location>
    <ligand>
        <name>AMP</name>
        <dbReference type="ChEBI" id="CHEBI:456215"/>
    </ligand>
</feature>
<dbReference type="PANTHER" id="PTHR12592">
    <property type="entry name" value="ATP-DEPENDENT (S)-NAD(P)H-HYDRATE DEHYDRATASE FAMILY MEMBER"/>
    <property type="match status" value="1"/>
</dbReference>
<comment type="catalytic activity">
    <reaction evidence="15 17 18">
        <text>(6S)-NADHX + ADP = AMP + phosphate + NADH + H(+)</text>
        <dbReference type="Rhea" id="RHEA:32223"/>
        <dbReference type="ChEBI" id="CHEBI:15378"/>
        <dbReference type="ChEBI" id="CHEBI:43474"/>
        <dbReference type="ChEBI" id="CHEBI:57945"/>
        <dbReference type="ChEBI" id="CHEBI:64074"/>
        <dbReference type="ChEBI" id="CHEBI:456215"/>
        <dbReference type="ChEBI" id="CHEBI:456216"/>
        <dbReference type="EC" id="4.2.1.136"/>
    </reaction>
</comment>
<evidence type="ECO:0000313" key="22">
    <source>
        <dbReference type="Proteomes" id="UP000319023"/>
    </source>
</evidence>
<evidence type="ECO:0000256" key="6">
    <source>
        <dbReference type="ARBA" id="ARBA00022741"/>
    </source>
</evidence>
<dbReference type="GO" id="GO:0052856">
    <property type="term" value="F:NAD(P)HX epimerase activity"/>
    <property type="evidence" value="ECO:0007669"/>
    <property type="project" value="UniProtKB-EC"/>
</dbReference>